<organism evidence="3 4">
    <name type="scientific">Archangium minus</name>
    <dbReference type="NCBI Taxonomy" id="83450"/>
    <lineage>
        <taxon>Bacteria</taxon>
        <taxon>Pseudomonadati</taxon>
        <taxon>Myxococcota</taxon>
        <taxon>Myxococcia</taxon>
        <taxon>Myxococcales</taxon>
        <taxon>Cystobacterineae</taxon>
        <taxon>Archangiaceae</taxon>
        <taxon>Archangium</taxon>
    </lineage>
</organism>
<dbReference type="InterPro" id="IPR036396">
    <property type="entry name" value="Cyt_P450_sf"/>
</dbReference>
<keyword evidence="2" id="KW-0560">Oxidoreductase</keyword>
<keyword evidence="2" id="KW-0408">Iron</keyword>
<proteinExistence type="inferred from homology"/>
<evidence type="ECO:0000256" key="1">
    <source>
        <dbReference type="ARBA" id="ARBA00010617"/>
    </source>
</evidence>
<keyword evidence="2" id="KW-0349">Heme</keyword>
<gene>
    <name evidence="3" type="ORF">F0U60_07245</name>
</gene>
<keyword evidence="2" id="KW-0479">Metal-binding</keyword>
<evidence type="ECO:0000313" key="4">
    <source>
        <dbReference type="Proteomes" id="UP001611383"/>
    </source>
</evidence>
<protein>
    <submittedName>
        <fullName evidence="3">Cytochrome P450</fullName>
    </submittedName>
</protein>
<evidence type="ECO:0000256" key="2">
    <source>
        <dbReference type="RuleBase" id="RU000461"/>
    </source>
</evidence>
<sequence length="396" mass="43476">MSGRPNLMTPELKANPYPLYAELRRNAPVSQVDPGGMWAVARYEEGMYVLKNPRLFSSAGFGLATNPPWLGGNPVSQSMGAMDPPQHGRLRMLVNHAFTSAAVNRMEPRVRAFAQEVVAKLPLEHPVDMVPAFALPVPAFVLGNLLGLDASLHSQLKRWADQLTSVTAIRPDETERQEPVRQAVADVRRYFSEVVERRRREPGEDLVSDLLRARVEGEALTDDEILAFLFLMLLGGLETTVHLMGLCVLALMEHPDVMARVRADRSLIPRFVEEVLRTGAPGHGLLRVTTEEVELGGVRLPKGARVVVLLGSLCRDEALFPNSERFDIDRPGSQLPFGHGPHFCIGAPLARLEARLAVEALLERYGGVSPGPGPVVWHRSMVVRGPSSIPALLHPA</sequence>
<dbReference type="RefSeq" id="WP_395815754.1">
    <property type="nucleotide sequence ID" value="NZ_CP043494.1"/>
</dbReference>
<accession>A0ABY9WL77</accession>
<dbReference type="Pfam" id="PF00067">
    <property type="entry name" value="p450"/>
    <property type="match status" value="1"/>
</dbReference>
<dbReference type="SUPFAM" id="SSF48264">
    <property type="entry name" value="Cytochrome P450"/>
    <property type="match status" value="1"/>
</dbReference>
<dbReference type="PRINTS" id="PR00359">
    <property type="entry name" value="BP450"/>
</dbReference>
<dbReference type="InterPro" id="IPR001128">
    <property type="entry name" value="Cyt_P450"/>
</dbReference>
<dbReference type="InterPro" id="IPR017972">
    <property type="entry name" value="Cyt_P450_CS"/>
</dbReference>
<evidence type="ECO:0000313" key="3">
    <source>
        <dbReference type="EMBL" id="WNG43909.1"/>
    </source>
</evidence>
<dbReference type="PANTHER" id="PTHR46696:SF1">
    <property type="entry name" value="CYTOCHROME P450 YJIB-RELATED"/>
    <property type="match status" value="1"/>
</dbReference>
<reference evidence="3 4" key="1">
    <citation type="submission" date="2019-08" db="EMBL/GenBank/DDBJ databases">
        <title>Archangium and Cystobacter genomes.</title>
        <authorList>
            <person name="Chen I.-C.K."/>
            <person name="Wielgoss S."/>
        </authorList>
    </citation>
    <scope>NUCLEOTIDE SEQUENCE [LARGE SCALE GENOMIC DNA]</scope>
    <source>
        <strain evidence="3 4">Cbm 6</strain>
    </source>
</reference>
<dbReference type="EMBL" id="CP043494">
    <property type="protein sequence ID" value="WNG43909.1"/>
    <property type="molecule type" value="Genomic_DNA"/>
</dbReference>
<name>A0ABY9WL77_9BACT</name>
<comment type="similarity">
    <text evidence="1 2">Belongs to the cytochrome P450 family.</text>
</comment>
<dbReference type="InterPro" id="IPR002397">
    <property type="entry name" value="Cyt_P450_B"/>
</dbReference>
<dbReference type="Proteomes" id="UP001611383">
    <property type="component" value="Chromosome"/>
</dbReference>
<dbReference type="PANTHER" id="PTHR46696">
    <property type="entry name" value="P450, PUTATIVE (EUROFUNG)-RELATED"/>
    <property type="match status" value="1"/>
</dbReference>
<dbReference type="Gene3D" id="1.10.630.10">
    <property type="entry name" value="Cytochrome P450"/>
    <property type="match status" value="1"/>
</dbReference>
<keyword evidence="2" id="KW-0503">Monooxygenase</keyword>
<dbReference type="PROSITE" id="PS00086">
    <property type="entry name" value="CYTOCHROME_P450"/>
    <property type="match status" value="1"/>
</dbReference>
<keyword evidence="4" id="KW-1185">Reference proteome</keyword>